<dbReference type="InterPro" id="IPR002571">
    <property type="entry name" value="HrcA"/>
</dbReference>
<reference evidence="6" key="1">
    <citation type="submission" date="2020-05" db="EMBL/GenBank/DDBJ databases">
        <title>High-Quality Genomes of Partial-Nitritation/Anammox System by Hierarchical Clustering Based Hybrid Assembly.</title>
        <authorList>
            <person name="Liu L."/>
            <person name="Wang Y."/>
            <person name="Che Y."/>
            <person name="Chen Y."/>
            <person name="Xia Y."/>
            <person name="Luo R."/>
            <person name="Cheng S.H."/>
            <person name="Zheng C."/>
            <person name="Zhang T."/>
        </authorList>
    </citation>
    <scope>NUCLEOTIDE SEQUENCE</scope>
    <source>
        <strain evidence="6">H1_PAT1</strain>
    </source>
</reference>
<evidence type="ECO:0000256" key="1">
    <source>
        <dbReference type="ARBA" id="ARBA00022491"/>
    </source>
</evidence>
<evidence type="ECO:0000256" key="3">
    <source>
        <dbReference type="ARBA" id="ARBA00023016"/>
    </source>
</evidence>
<accession>A0A928TR04</accession>
<keyword evidence="1" id="KW-0678">Repressor</keyword>
<organism evidence="6 7">
    <name type="scientific">candidate division WWE3 bacterium</name>
    <dbReference type="NCBI Taxonomy" id="2053526"/>
    <lineage>
        <taxon>Bacteria</taxon>
        <taxon>Katanobacteria</taxon>
    </lineage>
</organism>
<keyword evidence="3" id="KW-0346">Stress response</keyword>
<evidence type="ECO:0000313" key="6">
    <source>
        <dbReference type="EMBL" id="MBE7525672.1"/>
    </source>
</evidence>
<dbReference type="PANTHER" id="PTHR34824:SF1">
    <property type="entry name" value="HEAT-INDUCIBLE TRANSCRIPTION REPRESSOR HRCA"/>
    <property type="match status" value="1"/>
</dbReference>
<dbReference type="GO" id="GO:0003677">
    <property type="term" value="F:DNA binding"/>
    <property type="evidence" value="ECO:0007669"/>
    <property type="project" value="InterPro"/>
</dbReference>
<dbReference type="Proteomes" id="UP000710385">
    <property type="component" value="Unassembled WGS sequence"/>
</dbReference>
<evidence type="ECO:0000259" key="5">
    <source>
        <dbReference type="Pfam" id="PF01628"/>
    </source>
</evidence>
<dbReference type="GO" id="GO:0045892">
    <property type="term" value="P:negative regulation of DNA-templated transcription"/>
    <property type="evidence" value="ECO:0007669"/>
    <property type="project" value="TreeGrafter"/>
</dbReference>
<dbReference type="SUPFAM" id="SSF46785">
    <property type="entry name" value="Winged helix' DNA-binding domain"/>
    <property type="match status" value="1"/>
</dbReference>
<keyword evidence="4" id="KW-0804">Transcription</keyword>
<name>A0A928TR04_UNCKA</name>
<dbReference type="Gene3D" id="3.30.450.40">
    <property type="match status" value="1"/>
</dbReference>
<keyword evidence="2" id="KW-0805">Transcription regulation</keyword>
<proteinExistence type="predicted"/>
<comment type="caution">
    <text evidence="6">The sequence shown here is derived from an EMBL/GenBank/DDBJ whole genome shotgun (WGS) entry which is preliminary data.</text>
</comment>
<dbReference type="InterPro" id="IPR021153">
    <property type="entry name" value="HrcA_C"/>
</dbReference>
<sequence>MDARLEQVLLHLIEDYILSAEPVASAKLVRSHNLDVSSATIRNWLSLLEEEGYLIQPHTSAGRIPSERAFRWYVEDRLDGTALSEKQITALSQASHATVLTERAKQLAKCSVGITKSAALVGTNHSDTYYTGLSELFSQPEFQDWSRVVSIGSILDRLDEQLNRLREQSFAQPRILLGSECPFGNACGSVLLTLPKRMVFVLLGPIRMDYKTARNVSYEILRLMHA</sequence>
<dbReference type="InterPro" id="IPR036390">
    <property type="entry name" value="WH_DNA-bd_sf"/>
</dbReference>
<dbReference type="EMBL" id="JABTTY010000001">
    <property type="protein sequence ID" value="MBE7525672.1"/>
    <property type="molecule type" value="Genomic_DNA"/>
</dbReference>
<feature type="domain" description="Heat-inducible transcription repressor HrcA C-terminal" evidence="5">
    <location>
        <begin position="73"/>
        <end position="212"/>
    </location>
</feature>
<dbReference type="Pfam" id="PF01628">
    <property type="entry name" value="HrcA"/>
    <property type="match status" value="1"/>
</dbReference>
<evidence type="ECO:0000313" key="7">
    <source>
        <dbReference type="Proteomes" id="UP000710385"/>
    </source>
</evidence>
<dbReference type="InterPro" id="IPR036388">
    <property type="entry name" value="WH-like_DNA-bd_sf"/>
</dbReference>
<protein>
    <recommendedName>
        <fullName evidence="5">Heat-inducible transcription repressor HrcA C-terminal domain-containing protein</fullName>
    </recommendedName>
</protein>
<evidence type="ECO:0000256" key="4">
    <source>
        <dbReference type="ARBA" id="ARBA00023163"/>
    </source>
</evidence>
<dbReference type="SUPFAM" id="SSF55781">
    <property type="entry name" value="GAF domain-like"/>
    <property type="match status" value="1"/>
</dbReference>
<dbReference type="InterPro" id="IPR029016">
    <property type="entry name" value="GAF-like_dom_sf"/>
</dbReference>
<gene>
    <name evidence="6" type="ORF">HS096_04790</name>
</gene>
<dbReference type="PANTHER" id="PTHR34824">
    <property type="entry name" value="HEAT-INDUCIBLE TRANSCRIPTION REPRESSOR HRCA"/>
    <property type="match status" value="1"/>
</dbReference>
<dbReference type="Gene3D" id="1.10.10.10">
    <property type="entry name" value="Winged helix-like DNA-binding domain superfamily/Winged helix DNA-binding domain"/>
    <property type="match status" value="1"/>
</dbReference>
<evidence type="ECO:0000256" key="2">
    <source>
        <dbReference type="ARBA" id="ARBA00023015"/>
    </source>
</evidence>
<dbReference type="AlphaFoldDB" id="A0A928TR04"/>